<dbReference type="GO" id="GO:0005829">
    <property type="term" value="C:cytosol"/>
    <property type="evidence" value="ECO:0007669"/>
    <property type="project" value="TreeGrafter"/>
</dbReference>
<dbReference type="FunFam" id="3.30.300.20:FF:000003">
    <property type="entry name" value="GTPase Era"/>
    <property type="match status" value="1"/>
</dbReference>
<accession>A0A972W0N9</accession>
<evidence type="ECO:0000256" key="5">
    <source>
        <dbReference type="ARBA" id="ARBA00022741"/>
    </source>
</evidence>
<dbReference type="Proteomes" id="UP000754644">
    <property type="component" value="Unassembled WGS sequence"/>
</dbReference>
<dbReference type="GO" id="GO:0000028">
    <property type="term" value="P:ribosomal small subunit assembly"/>
    <property type="evidence" value="ECO:0007669"/>
    <property type="project" value="TreeGrafter"/>
</dbReference>
<evidence type="ECO:0000313" key="11">
    <source>
        <dbReference type="Proteomes" id="UP000754644"/>
    </source>
</evidence>
<organism evidence="10 11">
    <name type="scientific">SAR86 cluster bacterium</name>
    <dbReference type="NCBI Taxonomy" id="2030880"/>
    <lineage>
        <taxon>Bacteria</taxon>
        <taxon>Pseudomonadati</taxon>
        <taxon>Pseudomonadota</taxon>
        <taxon>Gammaproteobacteria</taxon>
        <taxon>SAR86 cluster</taxon>
    </lineage>
</organism>
<dbReference type="CDD" id="cd22534">
    <property type="entry name" value="KH-II_Era"/>
    <property type="match status" value="1"/>
</dbReference>
<comment type="caution">
    <text evidence="10">The sequence shown here is derived from an EMBL/GenBank/DDBJ whole genome shotgun (WGS) entry which is preliminary data.</text>
</comment>
<dbReference type="AlphaFoldDB" id="A0A972W0N9"/>
<dbReference type="NCBIfam" id="TIGR00436">
    <property type="entry name" value="era"/>
    <property type="match status" value="1"/>
</dbReference>
<gene>
    <name evidence="10" type="primary">era</name>
    <name evidence="10" type="ORF">HQ497_10675</name>
</gene>
<dbReference type="InterPro" id="IPR015946">
    <property type="entry name" value="KH_dom-like_a/b"/>
</dbReference>
<dbReference type="InterPro" id="IPR004044">
    <property type="entry name" value="KH_dom_type_2"/>
</dbReference>
<protein>
    <recommendedName>
        <fullName evidence="3">GTPase Era</fullName>
    </recommendedName>
</protein>
<feature type="domain" description="KH type-2" evidence="9">
    <location>
        <begin position="52"/>
        <end position="136"/>
    </location>
</feature>
<dbReference type="PANTHER" id="PTHR42698:SF1">
    <property type="entry name" value="GTPASE ERA, MITOCHONDRIAL"/>
    <property type="match status" value="1"/>
</dbReference>
<dbReference type="SUPFAM" id="SSF54814">
    <property type="entry name" value="Prokaryotic type KH domain (KH-domain type II)"/>
    <property type="match status" value="1"/>
</dbReference>
<reference evidence="10" key="1">
    <citation type="submission" date="2020-05" db="EMBL/GenBank/DDBJ databases">
        <title>Sulfur intermediates as new biogeochemical hubs in an aquatic model microbial ecosystem.</title>
        <authorList>
            <person name="Vigneron A."/>
        </authorList>
    </citation>
    <scope>NUCLEOTIDE SEQUENCE</scope>
    <source>
        <strain evidence="10">Bin.250</strain>
    </source>
</reference>
<dbReference type="InterPro" id="IPR009019">
    <property type="entry name" value="KH_sf_prok-type"/>
</dbReference>
<evidence type="ECO:0000256" key="8">
    <source>
        <dbReference type="PROSITE-ProRule" id="PRU00118"/>
    </source>
</evidence>
<evidence type="ECO:0000313" key="10">
    <source>
        <dbReference type="EMBL" id="NQV65815.1"/>
    </source>
</evidence>
<feature type="non-terminal residue" evidence="10">
    <location>
        <position position="1"/>
    </location>
</feature>
<evidence type="ECO:0000256" key="2">
    <source>
        <dbReference type="ARBA" id="ARBA00007921"/>
    </source>
</evidence>
<comment type="subcellular location">
    <subcellularLocation>
        <location evidence="1">Cytoplasm</location>
    </subcellularLocation>
</comment>
<comment type="similarity">
    <text evidence="2">Belongs to the TRAFAC class TrmE-Era-EngA-EngB-Septin-like GTPase superfamily. Era GTPase family.</text>
</comment>
<sequence length="153" mass="17137">PSAEIVPLSAMHGDNLDKLESMINAKLPAGPFMFPDDQITNRSERFLVAEIVREKIVRQLGEEIPYAATIQIERFVTEGKILHIDALILVERDGQKAIIIGKSGARLKRIGTEARLDIEGLLDQKVMLKLWVKVKSGWSDDERALKSLGYDDV</sequence>
<keyword evidence="6 8" id="KW-0694">RNA-binding</keyword>
<keyword evidence="5" id="KW-0547">Nucleotide-binding</keyword>
<dbReference type="GO" id="GO:0019843">
    <property type="term" value="F:rRNA binding"/>
    <property type="evidence" value="ECO:0007669"/>
    <property type="project" value="TreeGrafter"/>
</dbReference>
<evidence type="ECO:0000256" key="6">
    <source>
        <dbReference type="ARBA" id="ARBA00022884"/>
    </source>
</evidence>
<name>A0A972W0N9_9GAMM</name>
<dbReference type="PROSITE" id="PS50823">
    <property type="entry name" value="KH_TYPE_2"/>
    <property type="match status" value="1"/>
</dbReference>
<dbReference type="Gene3D" id="3.30.300.20">
    <property type="match status" value="1"/>
</dbReference>
<dbReference type="PANTHER" id="PTHR42698">
    <property type="entry name" value="GTPASE ERA"/>
    <property type="match status" value="1"/>
</dbReference>
<dbReference type="Pfam" id="PF07650">
    <property type="entry name" value="KH_2"/>
    <property type="match status" value="1"/>
</dbReference>
<dbReference type="GO" id="GO:0043024">
    <property type="term" value="F:ribosomal small subunit binding"/>
    <property type="evidence" value="ECO:0007669"/>
    <property type="project" value="TreeGrafter"/>
</dbReference>
<dbReference type="InterPro" id="IPR005662">
    <property type="entry name" value="GTPase_Era-like"/>
</dbReference>
<proteinExistence type="inferred from homology"/>
<evidence type="ECO:0000256" key="7">
    <source>
        <dbReference type="ARBA" id="ARBA00023134"/>
    </source>
</evidence>
<evidence type="ECO:0000256" key="3">
    <source>
        <dbReference type="ARBA" id="ARBA00020484"/>
    </source>
</evidence>
<evidence type="ECO:0000256" key="4">
    <source>
        <dbReference type="ARBA" id="ARBA00022517"/>
    </source>
</evidence>
<keyword evidence="7" id="KW-0342">GTP-binding</keyword>
<evidence type="ECO:0000259" key="9">
    <source>
        <dbReference type="PROSITE" id="PS50823"/>
    </source>
</evidence>
<evidence type="ECO:0000256" key="1">
    <source>
        <dbReference type="ARBA" id="ARBA00004496"/>
    </source>
</evidence>
<dbReference type="EMBL" id="JABMOJ010000404">
    <property type="protein sequence ID" value="NQV65815.1"/>
    <property type="molecule type" value="Genomic_DNA"/>
</dbReference>
<dbReference type="GO" id="GO:0005525">
    <property type="term" value="F:GTP binding"/>
    <property type="evidence" value="ECO:0007669"/>
    <property type="project" value="UniProtKB-KW"/>
</dbReference>
<keyword evidence="4" id="KW-0690">Ribosome biogenesis</keyword>